<dbReference type="EMBL" id="HACM01000617">
    <property type="protein sequence ID" value="CRZ01059.1"/>
    <property type="molecule type" value="Transcribed_RNA"/>
</dbReference>
<feature type="non-terminal residue" evidence="5">
    <location>
        <position position="1"/>
    </location>
</feature>
<proteinExistence type="predicted"/>
<dbReference type="PROSITE" id="PS50297">
    <property type="entry name" value="ANK_REP_REGION"/>
    <property type="match status" value="2"/>
</dbReference>
<sequence length="219" mass="24097">DLVIMFMIIMLIFTKTSAGGTNVDCHGRTALHMAALMEDFDVVVQLISKSAQDINAVDGNGETALFLAVFNANEKIALFLLKNDADFSIHPIVGSRNTVLHFAVHNKLIKVIDFICQKYPGAISIENDTKESPLFSAARASSLAVMQRVFKYIGSSTSMERSSETMYDRIINAQNIYGDTIVMVAAHCKNWETVKFLLEKGADPTILNRAKNALIHIAA</sequence>
<dbReference type="InterPro" id="IPR036770">
    <property type="entry name" value="Ankyrin_rpt-contain_sf"/>
</dbReference>
<dbReference type="SMART" id="SM00248">
    <property type="entry name" value="ANK"/>
    <property type="match status" value="4"/>
</dbReference>
<dbReference type="PRINTS" id="PR01415">
    <property type="entry name" value="ANKYRIN"/>
</dbReference>
<feature type="signal peptide" evidence="4">
    <location>
        <begin position="1"/>
        <end position="18"/>
    </location>
</feature>
<accession>A0A0H5QZQ8</accession>
<feature type="chain" id="PRO_5005223729" evidence="4">
    <location>
        <begin position="19"/>
        <end position="219"/>
    </location>
</feature>
<keyword evidence="1" id="KW-0677">Repeat</keyword>
<dbReference type="AlphaFoldDB" id="A0A0H5QZQ8"/>
<protein>
    <submittedName>
        <fullName evidence="5">Uncharacterized protein</fullName>
    </submittedName>
</protein>
<reference evidence="5" key="1">
    <citation type="submission" date="2015-04" db="EMBL/GenBank/DDBJ databases">
        <title>The genome sequence of the plant pathogenic Rhizarian Plasmodiophora brassicae reveals insights in its biotrophic life cycle and the origin of chitin synthesis.</title>
        <authorList>
            <person name="Schwelm A."/>
            <person name="Fogelqvist J."/>
            <person name="Knaust A."/>
            <person name="Julke S."/>
            <person name="Lilja T."/>
            <person name="Dhandapani V."/>
            <person name="Bonilla-Rosso G."/>
            <person name="Karlsson M."/>
            <person name="Shevchenko A."/>
            <person name="Choi S.R."/>
            <person name="Kim H.G."/>
            <person name="Park J.Y."/>
            <person name="Lim Y.P."/>
            <person name="Ludwig-Muller J."/>
            <person name="Dixelius C."/>
        </authorList>
    </citation>
    <scope>NUCLEOTIDE SEQUENCE</scope>
    <source>
        <tissue evidence="5">Potato root galls</tissue>
    </source>
</reference>
<organism evidence="5">
    <name type="scientific">Spongospora subterranea</name>
    <dbReference type="NCBI Taxonomy" id="70186"/>
    <lineage>
        <taxon>Eukaryota</taxon>
        <taxon>Sar</taxon>
        <taxon>Rhizaria</taxon>
        <taxon>Endomyxa</taxon>
        <taxon>Phytomyxea</taxon>
        <taxon>Plasmodiophorida</taxon>
        <taxon>Plasmodiophoridae</taxon>
        <taxon>Spongospora</taxon>
    </lineage>
</organism>
<dbReference type="InterPro" id="IPR002110">
    <property type="entry name" value="Ankyrin_rpt"/>
</dbReference>
<dbReference type="Pfam" id="PF12796">
    <property type="entry name" value="Ank_2"/>
    <property type="match status" value="1"/>
</dbReference>
<keyword evidence="4" id="KW-0732">Signal</keyword>
<evidence type="ECO:0000256" key="3">
    <source>
        <dbReference type="PROSITE-ProRule" id="PRU00023"/>
    </source>
</evidence>
<evidence type="ECO:0000256" key="2">
    <source>
        <dbReference type="ARBA" id="ARBA00023043"/>
    </source>
</evidence>
<keyword evidence="2 3" id="KW-0040">ANK repeat</keyword>
<name>A0A0H5QZQ8_9EUKA</name>
<dbReference type="PANTHER" id="PTHR24198">
    <property type="entry name" value="ANKYRIN REPEAT AND PROTEIN KINASE DOMAIN-CONTAINING PROTEIN"/>
    <property type="match status" value="1"/>
</dbReference>
<dbReference type="Pfam" id="PF00023">
    <property type="entry name" value="Ank"/>
    <property type="match status" value="1"/>
</dbReference>
<dbReference type="SUPFAM" id="SSF48403">
    <property type="entry name" value="Ankyrin repeat"/>
    <property type="match status" value="1"/>
</dbReference>
<feature type="repeat" description="ANK" evidence="3">
    <location>
        <begin position="177"/>
        <end position="209"/>
    </location>
</feature>
<dbReference type="PANTHER" id="PTHR24198:SF165">
    <property type="entry name" value="ANKYRIN REPEAT-CONTAINING PROTEIN-RELATED"/>
    <property type="match status" value="1"/>
</dbReference>
<feature type="non-terminal residue" evidence="5">
    <location>
        <position position="219"/>
    </location>
</feature>
<evidence type="ECO:0000256" key="1">
    <source>
        <dbReference type="ARBA" id="ARBA00022737"/>
    </source>
</evidence>
<evidence type="ECO:0000256" key="4">
    <source>
        <dbReference type="SAM" id="SignalP"/>
    </source>
</evidence>
<evidence type="ECO:0000313" key="5">
    <source>
        <dbReference type="EMBL" id="CRZ01059.1"/>
    </source>
</evidence>
<dbReference type="Gene3D" id="1.25.40.20">
    <property type="entry name" value="Ankyrin repeat-containing domain"/>
    <property type="match status" value="2"/>
</dbReference>
<dbReference type="PROSITE" id="PS50088">
    <property type="entry name" value="ANK_REPEAT"/>
    <property type="match status" value="2"/>
</dbReference>
<feature type="repeat" description="ANK" evidence="3">
    <location>
        <begin position="26"/>
        <end position="59"/>
    </location>
</feature>